<proteinExistence type="predicted"/>
<sequence>MKKMKKSSALSLALLIYISATAAYFLPRNSEISVAEKYVTVFASYVIVLLLWLVLRHKEHRKERNG</sequence>
<evidence type="ECO:0000256" key="2">
    <source>
        <dbReference type="SAM" id="SignalP"/>
    </source>
</evidence>
<dbReference type="RefSeq" id="WP_021847076.1">
    <property type="nucleotide sequence ID" value="NZ_JAAZTS010000001.1"/>
</dbReference>
<organism evidence="3 4">
    <name type="scientific">Caecibacteroides pullorum</name>
    <dbReference type="NCBI Taxonomy" id="2725562"/>
    <lineage>
        <taxon>Bacteria</taxon>
        <taxon>Pseudomonadati</taxon>
        <taxon>Bacteroidota</taxon>
        <taxon>Bacteroidia</taxon>
        <taxon>Bacteroidales</taxon>
        <taxon>Bacteroidaceae</taxon>
        <taxon>Caecibacteroides</taxon>
    </lineage>
</organism>
<feature type="signal peptide" evidence="2">
    <location>
        <begin position="1"/>
        <end position="22"/>
    </location>
</feature>
<keyword evidence="1" id="KW-1133">Transmembrane helix</keyword>
<gene>
    <name evidence="3" type="ORF">H6D15_00490</name>
</gene>
<feature type="transmembrane region" description="Helical" evidence="1">
    <location>
        <begin position="38"/>
        <end position="55"/>
    </location>
</feature>
<keyword evidence="2" id="KW-0732">Signal</keyword>
<keyword evidence="4" id="KW-1185">Reference proteome</keyword>
<dbReference type="Proteomes" id="UP000698924">
    <property type="component" value="Unassembled WGS sequence"/>
</dbReference>
<accession>A0AA41D9R6</accession>
<evidence type="ECO:0000313" key="4">
    <source>
        <dbReference type="Proteomes" id="UP000698924"/>
    </source>
</evidence>
<keyword evidence="1" id="KW-0812">Transmembrane</keyword>
<name>A0AA41D9R6_9BACT</name>
<dbReference type="AlphaFoldDB" id="A0AA41D9R6"/>
<keyword evidence="1" id="KW-0472">Membrane</keyword>
<evidence type="ECO:0000256" key="1">
    <source>
        <dbReference type="SAM" id="Phobius"/>
    </source>
</evidence>
<comment type="caution">
    <text evidence="3">The sequence shown here is derived from an EMBL/GenBank/DDBJ whole genome shotgun (WGS) entry which is preliminary data.</text>
</comment>
<evidence type="ECO:0000313" key="3">
    <source>
        <dbReference type="EMBL" id="MBM6856095.1"/>
    </source>
</evidence>
<feature type="chain" id="PRO_5041403260" evidence="2">
    <location>
        <begin position="23"/>
        <end position="66"/>
    </location>
</feature>
<dbReference type="EMBL" id="JACJMO010000001">
    <property type="protein sequence ID" value="MBM6856095.1"/>
    <property type="molecule type" value="Genomic_DNA"/>
</dbReference>
<reference evidence="3 4" key="1">
    <citation type="journal article" date="2021" name="Sci. Rep.">
        <title>The distribution of antibiotic resistance genes in chicken gut microbiota commensals.</title>
        <authorList>
            <person name="Juricova H."/>
            <person name="Matiasovicova J."/>
            <person name="Kubasova T."/>
            <person name="Cejkova D."/>
            <person name="Rychlik I."/>
        </authorList>
    </citation>
    <scope>NUCLEOTIDE SEQUENCE [LARGE SCALE GENOMIC DNA]</scope>
    <source>
        <strain evidence="3 4">An421</strain>
    </source>
</reference>
<protein>
    <submittedName>
        <fullName evidence="3">Uncharacterized protein</fullName>
    </submittedName>
</protein>